<name>A0A5E4NIY3_9HEMI</name>
<accession>A0A5E4NIY3</accession>
<evidence type="ECO:0000313" key="1">
    <source>
        <dbReference type="EMBL" id="VVC44759.1"/>
    </source>
</evidence>
<proteinExistence type="predicted"/>
<protein>
    <submittedName>
        <fullName evidence="1">Uncharacterized protein</fullName>
    </submittedName>
</protein>
<reference evidence="1 2" key="1">
    <citation type="submission" date="2019-08" db="EMBL/GenBank/DDBJ databases">
        <authorList>
            <person name="Alioto T."/>
            <person name="Alioto T."/>
            <person name="Gomez Garrido J."/>
        </authorList>
    </citation>
    <scope>NUCLEOTIDE SEQUENCE [LARGE SCALE GENOMIC DNA]</scope>
</reference>
<keyword evidence="2" id="KW-1185">Reference proteome</keyword>
<evidence type="ECO:0000313" key="2">
    <source>
        <dbReference type="Proteomes" id="UP000325440"/>
    </source>
</evidence>
<dbReference type="AlphaFoldDB" id="A0A5E4NIY3"/>
<dbReference type="Proteomes" id="UP000325440">
    <property type="component" value="Unassembled WGS sequence"/>
</dbReference>
<organism evidence="1 2">
    <name type="scientific">Cinara cedri</name>
    <dbReference type="NCBI Taxonomy" id="506608"/>
    <lineage>
        <taxon>Eukaryota</taxon>
        <taxon>Metazoa</taxon>
        <taxon>Ecdysozoa</taxon>
        <taxon>Arthropoda</taxon>
        <taxon>Hexapoda</taxon>
        <taxon>Insecta</taxon>
        <taxon>Pterygota</taxon>
        <taxon>Neoptera</taxon>
        <taxon>Paraneoptera</taxon>
        <taxon>Hemiptera</taxon>
        <taxon>Sternorrhyncha</taxon>
        <taxon>Aphidomorpha</taxon>
        <taxon>Aphidoidea</taxon>
        <taxon>Aphididae</taxon>
        <taxon>Lachninae</taxon>
        <taxon>Cinara</taxon>
    </lineage>
</organism>
<dbReference type="EMBL" id="CABPRJ010002386">
    <property type="protein sequence ID" value="VVC44759.1"/>
    <property type="molecule type" value="Genomic_DNA"/>
</dbReference>
<gene>
    <name evidence="1" type="ORF">CINCED_3A014865</name>
</gene>
<sequence length="85" mass="9661">MHLNFHCKCEILTDEDITEDPLNPVKTIFSVENATSITFTQLKFLVENSTNKPLDVSTLCEEANIKIFTLMSIMKKLTSKLKIAQ</sequence>